<dbReference type="GO" id="GO:0016787">
    <property type="term" value="F:hydrolase activity"/>
    <property type="evidence" value="ECO:0007669"/>
    <property type="project" value="UniProtKB-KW"/>
</dbReference>
<dbReference type="InterPro" id="IPR013527">
    <property type="entry name" value="YicC-like_N"/>
</dbReference>
<dbReference type="Proteomes" id="UP000228948">
    <property type="component" value="Chromosome"/>
</dbReference>
<dbReference type="EMBL" id="CP024899">
    <property type="protein sequence ID" value="ATX67903.1"/>
    <property type="molecule type" value="Genomic_DNA"/>
</dbReference>
<comment type="cofactor">
    <cofactor evidence="1">
        <name>a divalent metal cation</name>
        <dbReference type="ChEBI" id="CHEBI:60240"/>
    </cofactor>
</comment>
<keyword evidence="3" id="KW-0255">Endonuclease</keyword>
<evidence type="ECO:0000313" key="9">
    <source>
        <dbReference type="Proteomes" id="UP000228948"/>
    </source>
</evidence>
<protein>
    <submittedName>
        <fullName evidence="8">YicC family protein</fullName>
    </submittedName>
</protein>
<dbReference type="PANTHER" id="PTHR30636:SF3">
    <property type="entry name" value="UPF0701 PROTEIN YICC"/>
    <property type="match status" value="1"/>
</dbReference>
<evidence type="ECO:0000256" key="3">
    <source>
        <dbReference type="ARBA" id="ARBA00022759"/>
    </source>
</evidence>
<evidence type="ECO:0000256" key="5">
    <source>
        <dbReference type="ARBA" id="ARBA00035648"/>
    </source>
</evidence>
<accession>A0A2K8KIT9</accession>
<feature type="domain" description="Endoribonuclease YicC-like N-terminal" evidence="6">
    <location>
        <begin position="1"/>
        <end position="161"/>
    </location>
</feature>
<dbReference type="Pfam" id="PF08340">
    <property type="entry name" value="YicC-like_C"/>
    <property type="match status" value="1"/>
</dbReference>
<keyword evidence="2" id="KW-0540">Nuclease</keyword>
<name>A0A2K8KIT9_9RHOB</name>
<organism evidence="8 9">
    <name type="scientific">Roseinatronobacter bogoriensis subsp. barguzinensis</name>
    <dbReference type="NCBI Taxonomy" id="441209"/>
    <lineage>
        <taxon>Bacteria</taxon>
        <taxon>Pseudomonadati</taxon>
        <taxon>Pseudomonadota</taxon>
        <taxon>Alphaproteobacteria</taxon>
        <taxon>Rhodobacterales</taxon>
        <taxon>Paracoccaceae</taxon>
        <taxon>Roseinatronobacter</taxon>
    </lineage>
</organism>
<dbReference type="GO" id="GO:0004521">
    <property type="term" value="F:RNA endonuclease activity"/>
    <property type="evidence" value="ECO:0007669"/>
    <property type="project" value="InterPro"/>
</dbReference>
<dbReference type="Pfam" id="PF03755">
    <property type="entry name" value="YicC-like_N"/>
    <property type="match status" value="1"/>
</dbReference>
<gene>
    <name evidence="8" type="ORF">BG454_13570</name>
</gene>
<dbReference type="STRING" id="441209.GCA_001870665_02497"/>
<dbReference type="KEGG" id="rbg:BG454_13570"/>
<reference evidence="8 9" key="1">
    <citation type="submission" date="2017-11" db="EMBL/GenBank/DDBJ databases">
        <title>Revised Sequence and Annotation of the Rhodobaca barguzinensis strain alga05 Genome.</title>
        <authorList>
            <person name="Kopejtka K."/>
            <person name="Tomasch J.M."/>
            <person name="Bunk B."/>
            <person name="Koblizek M."/>
        </authorList>
    </citation>
    <scope>NUCLEOTIDE SEQUENCE [LARGE SCALE GENOMIC DNA]</scope>
    <source>
        <strain evidence="9">alga05</strain>
    </source>
</reference>
<evidence type="ECO:0000259" key="6">
    <source>
        <dbReference type="Pfam" id="PF03755"/>
    </source>
</evidence>
<keyword evidence="9" id="KW-1185">Reference proteome</keyword>
<dbReference type="InterPro" id="IPR005229">
    <property type="entry name" value="YicC/YloC-like"/>
</dbReference>
<keyword evidence="4" id="KW-0378">Hydrolase</keyword>
<feature type="domain" description="Endoribonuclease YicC-like C-terminal" evidence="7">
    <location>
        <begin position="183"/>
        <end position="297"/>
    </location>
</feature>
<proteinExistence type="inferred from homology"/>
<evidence type="ECO:0000256" key="1">
    <source>
        <dbReference type="ARBA" id="ARBA00001968"/>
    </source>
</evidence>
<comment type="similarity">
    <text evidence="5">Belongs to the YicC/YloC family.</text>
</comment>
<evidence type="ECO:0000256" key="4">
    <source>
        <dbReference type="ARBA" id="ARBA00022801"/>
    </source>
</evidence>
<evidence type="ECO:0000313" key="8">
    <source>
        <dbReference type="EMBL" id="ATX67903.1"/>
    </source>
</evidence>
<evidence type="ECO:0000259" key="7">
    <source>
        <dbReference type="Pfam" id="PF08340"/>
    </source>
</evidence>
<dbReference type="OrthoDB" id="9771229at2"/>
<sequence length="297" mass="32440">MTGYAGGAVSKALNSEIVEWEWDLRAVNGRGLDFRLRLPEGLGRLEKPLRDKLSARVARGNVTLGLRLRVSQGQAGARIDSAILADLLAALDQVQVSAQEKGLSLQAPTALDLLGWRGVLAQGPDLAALASDRLDTLLLEDFDTVLDAFMTMRQREGQALAQVLSAQLDEIARLTQAARALLDQRAADMAAHFRKALAQVQDQSRSDPARIEQELALLAVKADLAEELDRLDAHCAAGHALVLADEPVGRKLDFLTQEFNREANTLCSKAQHLEMTRIGLDLKAVIDQMREQVQNVE</sequence>
<dbReference type="InterPro" id="IPR013551">
    <property type="entry name" value="YicC-like_C"/>
</dbReference>
<evidence type="ECO:0000256" key="2">
    <source>
        <dbReference type="ARBA" id="ARBA00022722"/>
    </source>
</evidence>
<dbReference type="NCBIfam" id="TIGR00255">
    <property type="entry name" value="YicC/YloC family endoribonuclease"/>
    <property type="match status" value="1"/>
</dbReference>
<dbReference type="PANTHER" id="PTHR30636">
    <property type="entry name" value="UPF0701 PROTEIN YICC"/>
    <property type="match status" value="1"/>
</dbReference>
<dbReference type="RefSeq" id="WP_071481204.1">
    <property type="nucleotide sequence ID" value="NZ_CP024899.1"/>
</dbReference>
<dbReference type="AlphaFoldDB" id="A0A2K8KIT9"/>